<sequence>MDPSTPANAQTLGPGPKYDGKLRWCGWAPGKDRGANREFPVLLLATESASTPKDAHFHLGCRVDSDGWDHLDEKFGAALVERRLVLSC</sequence>
<dbReference type="EMBL" id="LGRB01000010">
    <property type="protein sequence ID" value="OCT50797.1"/>
    <property type="molecule type" value="Genomic_DNA"/>
</dbReference>
<gene>
    <name evidence="1" type="ORF">CLCR_07812</name>
</gene>
<proteinExistence type="predicted"/>
<dbReference type="AlphaFoldDB" id="A0A1C1CQL1"/>
<keyword evidence="2" id="KW-1185">Reference proteome</keyword>
<name>A0A1C1CQL1_9EURO</name>
<protein>
    <submittedName>
        <fullName evidence="1">Uncharacterized protein</fullName>
    </submittedName>
</protein>
<organism evidence="1 2">
    <name type="scientific">Cladophialophora carrionii</name>
    <dbReference type="NCBI Taxonomy" id="86049"/>
    <lineage>
        <taxon>Eukaryota</taxon>
        <taxon>Fungi</taxon>
        <taxon>Dikarya</taxon>
        <taxon>Ascomycota</taxon>
        <taxon>Pezizomycotina</taxon>
        <taxon>Eurotiomycetes</taxon>
        <taxon>Chaetothyriomycetidae</taxon>
        <taxon>Chaetothyriales</taxon>
        <taxon>Herpotrichiellaceae</taxon>
        <taxon>Cladophialophora</taxon>
    </lineage>
</organism>
<dbReference type="VEuPathDB" id="FungiDB:CLCR_07812"/>
<comment type="caution">
    <text evidence="1">The sequence shown here is derived from an EMBL/GenBank/DDBJ whole genome shotgun (WGS) entry which is preliminary data.</text>
</comment>
<evidence type="ECO:0000313" key="2">
    <source>
        <dbReference type="Proteomes" id="UP000094526"/>
    </source>
</evidence>
<accession>A0A1C1CQL1</accession>
<reference evidence="2" key="1">
    <citation type="submission" date="2015-07" db="EMBL/GenBank/DDBJ databases">
        <authorList>
            <person name="Teixeira M.M."/>
            <person name="Souza R.C."/>
            <person name="Almeida L.G."/>
            <person name="Vicente V.A."/>
            <person name="de Hoog S."/>
            <person name="Bocca A.L."/>
            <person name="de Almeida S.R."/>
            <person name="Vasconcelos A.T."/>
            <person name="Felipe M.S."/>
        </authorList>
    </citation>
    <scope>NUCLEOTIDE SEQUENCE [LARGE SCALE GENOMIC DNA]</scope>
    <source>
        <strain evidence="2">KSF</strain>
    </source>
</reference>
<dbReference type="Proteomes" id="UP000094526">
    <property type="component" value="Unassembled WGS sequence"/>
</dbReference>
<evidence type="ECO:0000313" key="1">
    <source>
        <dbReference type="EMBL" id="OCT50797.1"/>
    </source>
</evidence>